<evidence type="ECO:0000256" key="18">
    <source>
        <dbReference type="RuleBase" id="RU003938"/>
    </source>
</evidence>
<evidence type="ECO:0000256" key="1">
    <source>
        <dbReference type="ARBA" id="ARBA00001698"/>
    </source>
</evidence>
<evidence type="ECO:0000256" key="8">
    <source>
        <dbReference type="ARBA" id="ARBA00022475"/>
    </source>
</evidence>
<evidence type="ECO:0000256" key="14">
    <source>
        <dbReference type="ARBA" id="ARBA00023098"/>
    </source>
</evidence>
<protein>
    <recommendedName>
        <fullName evidence="7 18">Phosphatidate cytidylyltransferase</fullName>
        <ecNumber evidence="6 18">2.7.7.41</ecNumber>
    </recommendedName>
</protein>
<evidence type="ECO:0000256" key="15">
    <source>
        <dbReference type="ARBA" id="ARBA00023136"/>
    </source>
</evidence>
<comment type="similarity">
    <text evidence="5 18">Belongs to the CDS family.</text>
</comment>
<keyword evidence="11 18" id="KW-0812">Transmembrane</keyword>
<evidence type="ECO:0000256" key="7">
    <source>
        <dbReference type="ARBA" id="ARBA00019373"/>
    </source>
</evidence>
<dbReference type="Proteomes" id="UP000199225">
    <property type="component" value="Unassembled WGS sequence"/>
</dbReference>
<evidence type="ECO:0000256" key="13">
    <source>
        <dbReference type="ARBA" id="ARBA00022989"/>
    </source>
</evidence>
<organism evidence="20 21">
    <name type="scientific">Salimicrobium halophilum</name>
    <dbReference type="NCBI Taxonomy" id="86666"/>
    <lineage>
        <taxon>Bacteria</taxon>
        <taxon>Bacillati</taxon>
        <taxon>Bacillota</taxon>
        <taxon>Bacilli</taxon>
        <taxon>Bacillales</taxon>
        <taxon>Bacillaceae</taxon>
        <taxon>Salimicrobium</taxon>
    </lineage>
</organism>
<keyword evidence="16" id="KW-0594">Phospholipid biosynthesis</keyword>
<keyword evidence="8" id="KW-1003">Cell membrane</keyword>
<dbReference type="EC" id="2.7.7.41" evidence="6 18"/>
<keyword evidence="17" id="KW-1208">Phospholipid metabolism</keyword>
<evidence type="ECO:0000256" key="9">
    <source>
        <dbReference type="ARBA" id="ARBA00022516"/>
    </source>
</evidence>
<keyword evidence="21" id="KW-1185">Reference proteome</keyword>
<evidence type="ECO:0000256" key="19">
    <source>
        <dbReference type="SAM" id="Phobius"/>
    </source>
</evidence>
<keyword evidence="15 19" id="KW-0472">Membrane</keyword>
<keyword evidence="13 19" id="KW-1133">Transmembrane helix</keyword>
<feature type="transmembrane region" description="Helical" evidence="19">
    <location>
        <begin position="77"/>
        <end position="97"/>
    </location>
</feature>
<proteinExistence type="inferred from homology"/>
<dbReference type="GO" id="GO:0004605">
    <property type="term" value="F:phosphatidate cytidylyltransferase activity"/>
    <property type="evidence" value="ECO:0007669"/>
    <property type="project" value="UniProtKB-EC"/>
</dbReference>
<dbReference type="GO" id="GO:0016024">
    <property type="term" value="P:CDP-diacylglycerol biosynthetic process"/>
    <property type="evidence" value="ECO:0007669"/>
    <property type="project" value="UniProtKB-UniPathway"/>
</dbReference>
<feature type="transmembrane region" description="Helical" evidence="19">
    <location>
        <begin position="131"/>
        <end position="153"/>
    </location>
</feature>
<dbReference type="RefSeq" id="WP_093191611.1">
    <property type="nucleotide sequence ID" value="NZ_FNEV01000001.1"/>
</dbReference>
<evidence type="ECO:0000313" key="21">
    <source>
        <dbReference type="Proteomes" id="UP000199225"/>
    </source>
</evidence>
<gene>
    <name evidence="20" type="ORF">SAMN04490247_0472</name>
</gene>
<dbReference type="EMBL" id="FNEV01000001">
    <property type="protein sequence ID" value="SDJ01237.1"/>
    <property type="molecule type" value="Genomic_DNA"/>
</dbReference>
<dbReference type="STRING" id="86666.SAMN04490247_0472"/>
<evidence type="ECO:0000256" key="17">
    <source>
        <dbReference type="ARBA" id="ARBA00023264"/>
    </source>
</evidence>
<dbReference type="PANTHER" id="PTHR46382">
    <property type="entry name" value="PHOSPHATIDATE CYTIDYLYLTRANSFERASE"/>
    <property type="match status" value="1"/>
</dbReference>
<evidence type="ECO:0000256" key="11">
    <source>
        <dbReference type="ARBA" id="ARBA00022692"/>
    </source>
</evidence>
<evidence type="ECO:0000256" key="6">
    <source>
        <dbReference type="ARBA" id="ARBA00012487"/>
    </source>
</evidence>
<sequence length="263" mass="29205">MKQRTITAIIAGLIFIPIVLLGGTPFTLFVYLLASIAIFELMRMKKIARYSVSSLITLLFMWSLMLPEAMPYHLNVFVSKSELSLLAVLLLLSYTVLVNNRFSFDDAGFVLISAIYVGMGFYYLIETRLDGGLAYVFYALFVVWATDTGAYIFGRLFGKKKLWPKISPKKTVEGALGGVALACVVAVVFQLVHPLHSSMFLLILVTILISVTGQIGDLVESAFKRHYLVKDSGKILPGHGGVLDRFDSLIFMLPVLHLINFIP</sequence>
<keyword evidence="9" id="KW-0444">Lipid biosynthesis</keyword>
<evidence type="ECO:0000313" key="20">
    <source>
        <dbReference type="EMBL" id="SDJ01237.1"/>
    </source>
</evidence>
<keyword evidence="10 18" id="KW-0808">Transferase</keyword>
<evidence type="ECO:0000256" key="4">
    <source>
        <dbReference type="ARBA" id="ARBA00005189"/>
    </source>
</evidence>
<evidence type="ECO:0000256" key="12">
    <source>
        <dbReference type="ARBA" id="ARBA00022695"/>
    </source>
</evidence>
<dbReference type="UniPathway" id="UPA00557">
    <property type="reaction ID" value="UER00614"/>
</dbReference>
<dbReference type="PROSITE" id="PS01315">
    <property type="entry name" value="CDS"/>
    <property type="match status" value="1"/>
</dbReference>
<evidence type="ECO:0000256" key="16">
    <source>
        <dbReference type="ARBA" id="ARBA00023209"/>
    </source>
</evidence>
<dbReference type="AlphaFoldDB" id="A0A1G8Q933"/>
<evidence type="ECO:0000256" key="10">
    <source>
        <dbReference type="ARBA" id="ARBA00022679"/>
    </source>
</evidence>
<dbReference type="InterPro" id="IPR000374">
    <property type="entry name" value="PC_trans"/>
</dbReference>
<feature type="transmembrane region" description="Helical" evidence="19">
    <location>
        <begin position="47"/>
        <end position="65"/>
    </location>
</feature>
<feature type="transmembrane region" description="Helical" evidence="19">
    <location>
        <begin position="199"/>
        <end position="219"/>
    </location>
</feature>
<evidence type="ECO:0000256" key="3">
    <source>
        <dbReference type="ARBA" id="ARBA00005119"/>
    </source>
</evidence>
<evidence type="ECO:0000256" key="5">
    <source>
        <dbReference type="ARBA" id="ARBA00010185"/>
    </source>
</evidence>
<evidence type="ECO:0000256" key="2">
    <source>
        <dbReference type="ARBA" id="ARBA00004651"/>
    </source>
</evidence>
<comment type="subcellular location">
    <subcellularLocation>
        <location evidence="2">Cell membrane</location>
        <topology evidence="2">Multi-pass membrane protein</topology>
    </subcellularLocation>
</comment>
<comment type="pathway">
    <text evidence="4">Lipid metabolism.</text>
</comment>
<dbReference type="Pfam" id="PF01148">
    <property type="entry name" value="CTP_transf_1"/>
    <property type="match status" value="1"/>
</dbReference>
<feature type="transmembrane region" description="Helical" evidence="19">
    <location>
        <begin position="109"/>
        <end position="125"/>
    </location>
</feature>
<reference evidence="21" key="1">
    <citation type="submission" date="2016-10" db="EMBL/GenBank/DDBJ databases">
        <authorList>
            <person name="Varghese N."/>
            <person name="Submissions S."/>
        </authorList>
    </citation>
    <scope>NUCLEOTIDE SEQUENCE [LARGE SCALE GENOMIC DNA]</scope>
    <source>
        <strain evidence="21">DSM 4771</strain>
    </source>
</reference>
<feature type="transmembrane region" description="Helical" evidence="19">
    <location>
        <begin position="6"/>
        <end position="35"/>
    </location>
</feature>
<dbReference type="OrthoDB" id="9799199at2"/>
<keyword evidence="14" id="KW-0443">Lipid metabolism</keyword>
<name>A0A1G8Q933_9BACI</name>
<keyword evidence="12 18" id="KW-0548">Nucleotidyltransferase</keyword>
<dbReference type="PANTHER" id="PTHR46382:SF1">
    <property type="entry name" value="PHOSPHATIDATE CYTIDYLYLTRANSFERASE"/>
    <property type="match status" value="1"/>
</dbReference>
<accession>A0A1G8Q933</accession>
<comment type="catalytic activity">
    <reaction evidence="1 18">
        <text>a 1,2-diacyl-sn-glycero-3-phosphate + CTP + H(+) = a CDP-1,2-diacyl-sn-glycerol + diphosphate</text>
        <dbReference type="Rhea" id="RHEA:16229"/>
        <dbReference type="ChEBI" id="CHEBI:15378"/>
        <dbReference type="ChEBI" id="CHEBI:33019"/>
        <dbReference type="ChEBI" id="CHEBI:37563"/>
        <dbReference type="ChEBI" id="CHEBI:58332"/>
        <dbReference type="ChEBI" id="CHEBI:58608"/>
        <dbReference type="EC" id="2.7.7.41"/>
    </reaction>
</comment>
<feature type="transmembrane region" description="Helical" evidence="19">
    <location>
        <begin position="174"/>
        <end position="193"/>
    </location>
</feature>
<dbReference type="GO" id="GO:0005886">
    <property type="term" value="C:plasma membrane"/>
    <property type="evidence" value="ECO:0007669"/>
    <property type="project" value="UniProtKB-SubCell"/>
</dbReference>
<comment type="pathway">
    <text evidence="3 18">Phospholipid metabolism; CDP-diacylglycerol biosynthesis; CDP-diacylglycerol from sn-glycerol 3-phosphate: step 3/3.</text>
</comment>